<dbReference type="RefSeq" id="WP_142899140.1">
    <property type="nucleotide sequence ID" value="NZ_ML660062.1"/>
</dbReference>
<evidence type="ECO:0000256" key="6">
    <source>
        <dbReference type="ARBA" id="ARBA00030642"/>
    </source>
</evidence>
<comment type="caution">
    <text evidence="10">The sequence shown here is derived from an EMBL/GenBank/DDBJ whole genome shotgun (WGS) entry which is preliminary data.</text>
</comment>
<evidence type="ECO:0000256" key="8">
    <source>
        <dbReference type="PROSITE-ProRule" id="PRU00278"/>
    </source>
</evidence>
<protein>
    <recommendedName>
        <fullName evidence="4">Parvulin-like PPIase</fullName>
        <ecNumber evidence="3">5.2.1.8</ecNumber>
    </recommendedName>
    <alternativeName>
        <fullName evidence="6">Peptidyl-prolyl cis-trans isomerase plp</fullName>
    </alternativeName>
    <alternativeName>
        <fullName evidence="7">Rotamase plp</fullName>
    </alternativeName>
</protein>
<evidence type="ECO:0000256" key="2">
    <source>
        <dbReference type="ARBA" id="ARBA00007656"/>
    </source>
</evidence>
<dbReference type="InterPro" id="IPR027304">
    <property type="entry name" value="Trigger_fact/SurA_dom_sf"/>
</dbReference>
<dbReference type="GO" id="GO:0003755">
    <property type="term" value="F:peptidyl-prolyl cis-trans isomerase activity"/>
    <property type="evidence" value="ECO:0007669"/>
    <property type="project" value="UniProtKB-KW"/>
</dbReference>
<keyword evidence="8 10" id="KW-0413">Isomerase</keyword>
<dbReference type="PANTHER" id="PTHR47245">
    <property type="entry name" value="PEPTIDYLPROLYL ISOMERASE"/>
    <property type="match status" value="1"/>
</dbReference>
<organism evidence="10 11">
    <name type="scientific">Denitrobaculum tricleocarpae</name>
    <dbReference type="NCBI Taxonomy" id="2591009"/>
    <lineage>
        <taxon>Bacteria</taxon>
        <taxon>Pseudomonadati</taxon>
        <taxon>Pseudomonadota</taxon>
        <taxon>Alphaproteobacteria</taxon>
        <taxon>Rhodospirillales</taxon>
        <taxon>Rhodospirillaceae</taxon>
        <taxon>Denitrobaculum</taxon>
    </lineage>
</organism>
<gene>
    <name evidence="10" type="ORF">FKG95_24790</name>
</gene>
<evidence type="ECO:0000259" key="9">
    <source>
        <dbReference type="PROSITE" id="PS50198"/>
    </source>
</evidence>
<feature type="domain" description="PpiC" evidence="9">
    <location>
        <begin position="246"/>
        <end position="336"/>
    </location>
</feature>
<dbReference type="PROSITE" id="PS01096">
    <property type="entry name" value="PPIC_PPIASE_1"/>
    <property type="match status" value="1"/>
</dbReference>
<dbReference type="InterPro" id="IPR046357">
    <property type="entry name" value="PPIase_dom_sf"/>
</dbReference>
<reference evidence="10 11" key="1">
    <citation type="submission" date="2019-06" db="EMBL/GenBank/DDBJ databases">
        <title>Whole genome sequence for Rhodospirillaceae sp. R148.</title>
        <authorList>
            <person name="Wang G."/>
        </authorList>
    </citation>
    <scope>NUCLEOTIDE SEQUENCE [LARGE SCALE GENOMIC DNA]</scope>
    <source>
        <strain evidence="10 11">R148</strain>
    </source>
</reference>
<evidence type="ECO:0000256" key="5">
    <source>
        <dbReference type="ARBA" id="ARBA00023110"/>
    </source>
</evidence>
<keyword evidence="5 8" id="KW-0697">Rotamase</keyword>
<comment type="catalytic activity">
    <reaction evidence="1">
        <text>[protein]-peptidylproline (omega=180) = [protein]-peptidylproline (omega=0)</text>
        <dbReference type="Rhea" id="RHEA:16237"/>
        <dbReference type="Rhea" id="RHEA-COMP:10747"/>
        <dbReference type="Rhea" id="RHEA-COMP:10748"/>
        <dbReference type="ChEBI" id="CHEBI:83833"/>
        <dbReference type="ChEBI" id="CHEBI:83834"/>
        <dbReference type="EC" id="5.2.1.8"/>
    </reaction>
</comment>
<keyword evidence="11" id="KW-1185">Reference proteome</keyword>
<dbReference type="SUPFAM" id="SSF109998">
    <property type="entry name" value="Triger factor/SurA peptide-binding domain-like"/>
    <property type="match status" value="1"/>
</dbReference>
<dbReference type="PROSITE" id="PS50198">
    <property type="entry name" value="PPIC_PPIASE_2"/>
    <property type="match status" value="1"/>
</dbReference>
<name>A0A545T7P5_9PROT</name>
<proteinExistence type="inferred from homology"/>
<dbReference type="InterPro" id="IPR050245">
    <property type="entry name" value="PrsA_foldase"/>
</dbReference>
<evidence type="ECO:0000256" key="1">
    <source>
        <dbReference type="ARBA" id="ARBA00000971"/>
    </source>
</evidence>
<comment type="similarity">
    <text evidence="2">Belongs to the PpiC/parvulin rotamase family.</text>
</comment>
<sequence length="380" mass="41274">MTRPYDRSPSRQRLPHQSAMAAFLGLCALAVPLRLQTLADGVGLNVRVVSLAQAESDLAPSNAESLPNLEYSAESDIPGSGAIPKSGSSVPAGRASPLVIEPIAPPAGYVGNAVSKPGGAADVDVLTLGSAMQEMIRRNPVVAEVDGEEIRWKDVIESAGDLPEEYQSRLESVFPALLDRLIDLKLLANAAREKDLDDDKDLRRRVKSYEDILLRDAYMAQTVAPDIAEADVRARYFEVLRANAGMTERHLRHVVVESREEALAVVQSLNDGLDFSELAKNYSIGGSAADGGDLGFMRRDSLAPDFAAAAFDLTVGSYSSRPLRTEFGWHVIKVEAERKASLPVYEELAPKLRDELARERIGAVLKKLRADADLDLFPEN</sequence>
<dbReference type="InterPro" id="IPR023058">
    <property type="entry name" value="PPIase_PpiC_CS"/>
</dbReference>
<dbReference type="EC" id="5.2.1.8" evidence="3"/>
<accession>A0A545T7P5</accession>
<evidence type="ECO:0000313" key="11">
    <source>
        <dbReference type="Proteomes" id="UP000315252"/>
    </source>
</evidence>
<dbReference type="AlphaFoldDB" id="A0A545T7P5"/>
<dbReference type="InterPro" id="IPR000297">
    <property type="entry name" value="PPIase_PpiC"/>
</dbReference>
<dbReference type="Gene3D" id="3.10.50.40">
    <property type="match status" value="1"/>
</dbReference>
<evidence type="ECO:0000256" key="4">
    <source>
        <dbReference type="ARBA" id="ARBA00018370"/>
    </source>
</evidence>
<dbReference type="Pfam" id="PF00639">
    <property type="entry name" value="Rotamase"/>
    <property type="match status" value="1"/>
</dbReference>
<dbReference type="EMBL" id="VHSH01000011">
    <property type="protein sequence ID" value="TQV73240.1"/>
    <property type="molecule type" value="Genomic_DNA"/>
</dbReference>
<dbReference type="SUPFAM" id="SSF54534">
    <property type="entry name" value="FKBP-like"/>
    <property type="match status" value="1"/>
</dbReference>
<evidence type="ECO:0000313" key="10">
    <source>
        <dbReference type="EMBL" id="TQV73240.1"/>
    </source>
</evidence>
<dbReference type="PANTHER" id="PTHR47245:SF2">
    <property type="entry name" value="PEPTIDYL-PROLYL CIS-TRANS ISOMERASE HP_0175-RELATED"/>
    <property type="match status" value="1"/>
</dbReference>
<dbReference type="OrthoDB" id="14196at2"/>
<evidence type="ECO:0000256" key="7">
    <source>
        <dbReference type="ARBA" id="ARBA00031484"/>
    </source>
</evidence>
<dbReference type="Proteomes" id="UP000315252">
    <property type="component" value="Unassembled WGS sequence"/>
</dbReference>
<evidence type="ECO:0000256" key="3">
    <source>
        <dbReference type="ARBA" id="ARBA00013194"/>
    </source>
</evidence>